<accession>A0A5J5EWA5</accession>
<keyword evidence="2" id="KW-1185">Reference proteome</keyword>
<dbReference type="InParanoid" id="A0A5J5EWA5"/>
<evidence type="ECO:0000313" key="2">
    <source>
        <dbReference type="Proteomes" id="UP000326924"/>
    </source>
</evidence>
<proteinExistence type="predicted"/>
<dbReference type="Proteomes" id="UP000326924">
    <property type="component" value="Unassembled WGS sequence"/>
</dbReference>
<dbReference type="OrthoDB" id="3941259at2759"/>
<comment type="caution">
    <text evidence="1">The sequence shown here is derived from an EMBL/GenBank/DDBJ whole genome shotgun (WGS) entry which is preliminary data.</text>
</comment>
<name>A0A5J5EWA5_9PEZI</name>
<dbReference type="Pfam" id="PF23397">
    <property type="entry name" value="DUF7104"/>
    <property type="match status" value="2"/>
</dbReference>
<sequence length="74" mass="7957">MEVLLSTRPDTPITQRIVSAAARNRSSGKEVMELLLSTNPEIPITECIVTAAGKNEGCGKEVMALFIRPRACGN</sequence>
<protein>
    <submittedName>
        <fullName evidence="1">Uncharacterized protein</fullName>
    </submittedName>
</protein>
<reference evidence="1 2" key="1">
    <citation type="submission" date="2019-09" db="EMBL/GenBank/DDBJ databases">
        <title>Draft genome of the ectomycorrhizal ascomycete Sphaerosporella brunnea.</title>
        <authorList>
            <consortium name="DOE Joint Genome Institute"/>
            <person name="Benucci G.M."/>
            <person name="Marozzi G."/>
            <person name="Antonielli L."/>
            <person name="Sanchez S."/>
            <person name="Marco P."/>
            <person name="Wang X."/>
            <person name="Falini L.B."/>
            <person name="Barry K."/>
            <person name="Haridas S."/>
            <person name="Lipzen A."/>
            <person name="Labutti K."/>
            <person name="Grigoriev I.V."/>
            <person name="Murat C."/>
            <person name="Martin F."/>
            <person name="Albertini E."/>
            <person name="Donnini D."/>
            <person name="Bonito G."/>
        </authorList>
    </citation>
    <scope>NUCLEOTIDE SEQUENCE [LARGE SCALE GENOMIC DNA]</scope>
    <source>
        <strain evidence="1 2">Sb_GMNB300</strain>
    </source>
</reference>
<dbReference type="InterPro" id="IPR055530">
    <property type="entry name" value="DUF7104"/>
</dbReference>
<dbReference type="EMBL" id="VXIS01000095">
    <property type="protein sequence ID" value="KAA8905844.1"/>
    <property type="molecule type" value="Genomic_DNA"/>
</dbReference>
<gene>
    <name evidence="1" type="ORF">FN846DRAFT_949776</name>
</gene>
<organism evidence="1 2">
    <name type="scientific">Sphaerosporella brunnea</name>
    <dbReference type="NCBI Taxonomy" id="1250544"/>
    <lineage>
        <taxon>Eukaryota</taxon>
        <taxon>Fungi</taxon>
        <taxon>Dikarya</taxon>
        <taxon>Ascomycota</taxon>
        <taxon>Pezizomycotina</taxon>
        <taxon>Pezizomycetes</taxon>
        <taxon>Pezizales</taxon>
        <taxon>Pyronemataceae</taxon>
        <taxon>Sphaerosporella</taxon>
    </lineage>
</organism>
<evidence type="ECO:0000313" key="1">
    <source>
        <dbReference type="EMBL" id="KAA8905844.1"/>
    </source>
</evidence>
<dbReference type="AlphaFoldDB" id="A0A5J5EWA5"/>